<protein>
    <submittedName>
        <fullName evidence="2">Uncharacterized protein</fullName>
    </submittedName>
</protein>
<organism evidence="2 3">
    <name type="scientific">Oricola cellulosilytica</name>
    <dbReference type="NCBI Taxonomy" id="1429082"/>
    <lineage>
        <taxon>Bacteria</taxon>
        <taxon>Pseudomonadati</taxon>
        <taxon>Pseudomonadota</taxon>
        <taxon>Alphaproteobacteria</taxon>
        <taxon>Hyphomicrobiales</taxon>
        <taxon>Ahrensiaceae</taxon>
        <taxon>Oricola</taxon>
    </lineage>
</organism>
<keyword evidence="3" id="KW-1185">Reference proteome</keyword>
<evidence type="ECO:0000313" key="2">
    <source>
        <dbReference type="EMBL" id="TCD13438.1"/>
    </source>
</evidence>
<proteinExistence type="predicted"/>
<evidence type="ECO:0000256" key="1">
    <source>
        <dbReference type="SAM" id="MobiDB-lite"/>
    </source>
</evidence>
<evidence type="ECO:0000313" key="3">
    <source>
        <dbReference type="Proteomes" id="UP000291301"/>
    </source>
</evidence>
<sequence>MENVLASRKVFIALVLAPAIGLTGLVSTPETAFAQQAGGNNGGNNGGGRGGAERSEASSGALEVLRRDDDRRIARLCIAAPCFPTPRPKRRTPVESVSIAPDCTCELRTVRSGGQFIQIKDCYKVVGNQVQYCEPLAQ</sequence>
<reference evidence="2 3" key="1">
    <citation type="journal article" date="2015" name="Antonie Van Leeuwenhoek">
        <title>Oricola cellulosilytica gen. nov., sp. nov., a cellulose-degrading bacterium of the family Phyllobacteriaceae isolated from surface seashore water, and emended descriptions of Mesorhizobium loti and Phyllobacterium myrsinacearum.</title>
        <authorList>
            <person name="Hameed A."/>
            <person name="Shahina M."/>
            <person name="Lai W.A."/>
            <person name="Lin S.Y."/>
            <person name="Young L.S."/>
            <person name="Liu Y.C."/>
            <person name="Hsu Y.H."/>
            <person name="Young C.C."/>
        </authorList>
    </citation>
    <scope>NUCLEOTIDE SEQUENCE [LARGE SCALE GENOMIC DNA]</scope>
    <source>
        <strain evidence="2 3">KCTC 52183</strain>
    </source>
</reference>
<accession>A0A4R0P9A7</accession>
<dbReference type="EMBL" id="SJST01000005">
    <property type="protein sequence ID" value="TCD13438.1"/>
    <property type="molecule type" value="Genomic_DNA"/>
</dbReference>
<feature type="compositionally biased region" description="Gly residues" evidence="1">
    <location>
        <begin position="39"/>
        <end position="50"/>
    </location>
</feature>
<feature type="region of interest" description="Disordered" evidence="1">
    <location>
        <begin position="36"/>
        <end position="64"/>
    </location>
</feature>
<comment type="caution">
    <text evidence="2">The sequence shown here is derived from an EMBL/GenBank/DDBJ whole genome shotgun (WGS) entry which is preliminary data.</text>
</comment>
<gene>
    <name evidence="2" type="ORF">E0D97_13240</name>
</gene>
<name>A0A4R0P9A7_9HYPH</name>
<dbReference type="RefSeq" id="WP_131569686.1">
    <property type="nucleotide sequence ID" value="NZ_JAINFK010000006.1"/>
</dbReference>
<dbReference type="Proteomes" id="UP000291301">
    <property type="component" value="Unassembled WGS sequence"/>
</dbReference>
<dbReference type="AlphaFoldDB" id="A0A4R0P9A7"/>